<sequence length="105" mass="11536">MKTGFGLAMVLLLATCGSAAAAQFQVTSGDMRDEGSLAQVHWFSGFGCTGGNVSPQLAWKNAPVGDPQLCRHRLRSGCTYRQRLVALDGGEYQQQRDELSRWCRR</sequence>
<evidence type="ECO:0000313" key="2">
    <source>
        <dbReference type="EMBL" id="VTN15449.1"/>
    </source>
</evidence>
<feature type="chain" id="PRO_5020682359" evidence="1">
    <location>
        <begin position="22"/>
        <end position="105"/>
    </location>
</feature>
<feature type="signal peptide" evidence="1">
    <location>
        <begin position="1"/>
        <end position="21"/>
    </location>
</feature>
<dbReference type="Gene3D" id="3.90.280.10">
    <property type="entry name" value="PEBP-like"/>
    <property type="match status" value="1"/>
</dbReference>
<proteinExistence type="predicted"/>
<dbReference type="Proteomes" id="UP000339249">
    <property type="component" value="Unassembled WGS sequence"/>
</dbReference>
<dbReference type="SUPFAM" id="SSF49777">
    <property type="entry name" value="PEBP-like"/>
    <property type="match status" value="1"/>
</dbReference>
<protein>
    <submittedName>
        <fullName evidence="2">Putative kinase inhibitor</fullName>
    </submittedName>
</protein>
<dbReference type="InterPro" id="IPR036610">
    <property type="entry name" value="PEBP-like_sf"/>
</dbReference>
<name>A0A4U9D9K4_RAOTE</name>
<evidence type="ECO:0000313" key="3">
    <source>
        <dbReference type="Proteomes" id="UP000339249"/>
    </source>
</evidence>
<dbReference type="EMBL" id="CABDVU010000001">
    <property type="protein sequence ID" value="VTN15449.1"/>
    <property type="molecule type" value="Genomic_DNA"/>
</dbReference>
<gene>
    <name evidence="2" type="primary">ybcL</name>
    <name evidence="2" type="ORF">NCTC9185_07536</name>
</gene>
<organism evidence="2 3">
    <name type="scientific">Raoultella terrigena</name>
    <name type="common">Klebsiella terrigena</name>
    <dbReference type="NCBI Taxonomy" id="577"/>
    <lineage>
        <taxon>Bacteria</taxon>
        <taxon>Pseudomonadati</taxon>
        <taxon>Pseudomonadota</taxon>
        <taxon>Gammaproteobacteria</taxon>
        <taxon>Enterobacterales</taxon>
        <taxon>Enterobacteriaceae</taxon>
        <taxon>Klebsiella/Raoultella group</taxon>
        <taxon>Raoultella</taxon>
    </lineage>
</organism>
<keyword evidence="1" id="KW-0732">Signal</keyword>
<evidence type="ECO:0000256" key="1">
    <source>
        <dbReference type="SAM" id="SignalP"/>
    </source>
</evidence>
<accession>A0A4U9D9K4</accession>
<reference evidence="2 3" key="1">
    <citation type="submission" date="2019-04" db="EMBL/GenBank/DDBJ databases">
        <authorList>
            <consortium name="Pathogen Informatics"/>
        </authorList>
    </citation>
    <scope>NUCLEOTIDE SEQUENCE [LARGE SCALE GENOMIC DNA]</scope>
    <source>
        <strain evidence="2 3">NCTC9185</strain>
    </source>
</reference>
<dbReference type="AlphaFoldDB" id="A0A4U9D9K4"/>